<dbReference type="STRING" id="1408254.T458_14150"/>
<evidence type="ECO:0000313" key="9">
    <source>
        <dbReference type="EMBL" id="EST54619.1"/>
    </source>
</evidence>
<organism evidence="9 10">
    <name type="scientific">Brevibacillus panacihumi W25</name>
    <dbReference type="NCBI Taxonomy" id="1408254"/>
    <lineage>
        <taxon>Bacteria</taxon>
        <taxon>Bacillati</taxon>
        <taxon>Bacillota</taxon>
        <taxon>Bacilli</taxon>
        <taxon>Bacillales</taxon>
        <taxon>Paenibacillaceae</taxon>
        <taxon>Brevibacillus</taxon>
    </lineage>
</organism>
<dbReference type="InterPro" id="IPR036890">
    <property type="entry name" value="HATPase_C_sf"/>
</dbReference>
<dbReference type="InterPro" id="IPR050482">
    <property type="entry name" value="Sensor_HK_TwoCompSys"/>
</dbReference>
<evidence type="ECO:0000256" key="4">
    <source>
        <dbReference type="ARBA" id="ARBA00022777"/>
    </source>
</evidence>
<dbReference type="eggNOG" id="COG4585">
    <property type="taxonomic scope" value="Bacteria"/>
</dbReference>
<evidence type="ECO:0000256" key="2">
    <source>
        <dbReference type="ARBA" id="ARBA00012438"/>
    </source>
</evidence>
<dbReference type="Proteomes" id="UP000017973">
    <property type="component" value="Unassembled WGS sequence"/>
</dbReference>
<comment type="caution">
    <text evidence="9">The sequence shown here is derived from an EMBL/GenBank/DDBJ whole genome shotgun (WGS) entry which is preliminary data.</text>
</comment>
<dbReference type="InterPro" id="IPR011712">
    <property type="entry name" value="Sig_transdc_His_kin_sub3_dim/P"/>
</dbReference>
<keyword evidence="10" id="KW-1185">Reference proteome</keyword>
<dbReference type="SUPFAM" id="SSF55874">
    <property type="entry name" value="ATPase domain of HSP90 chaperone/DNA topoisomerase II/histidine kinase"/>
    <property type="match status" value="1"/>
</dbReference>
<feature type="domain" description="Histidine kinase/HSP90-like ATPase" evidence="7">
    <location>
        <begin position="421"/>
        <end position="510"/>
    </location>
</feature>
<feature type="transmembrane region" description="Helical" evidence="6">
    <location>
        <begin position="7"/>
        <end position="26"/>
    </location>
</feature>
<dbReference type="OrthoDB" id="9781904at2"/>
<feature type="transmembrane region" description="Helical" evidence="6">
    <location>
        <begin position="138"/>
        <end position="158"/>
    </location>
</feature>
<gene>
    <name evidence="9" type="ORF">T458_14150</name>
</gene>
<dbReference type="AlphaFoldDB" id="V6M7X6"/>
<evidence type="ECO:0000256" key="1">
    <source>
        <dbReference type="ARBA" id="ARBA00000085"/>
    </source>
</evidence>
<sequence>MNQLLKEVRFVVYLIQWILLVAFFYFYMESPAGNPDFATGYLTFCGLYIALLCFALPNRLWLLLGLVDMCFALFLIVQTGNWHSPLLLYAFTSLFMLMVVLSLKQVILVSLVSSSVIFFSAIWFPGNMVLEQSQLDHLHLLLSILIWTSLAFWWLVLLRAIKAVYSRGYQVYLFMRNTASTPIPDLCSSTEKLVQKVFRTELAYLCLYQGHEEEGNWKREFFLNTLLDVGAQEWRGFRIEEWEDMTGRSDTYACMPLRLDQEAWGCLIFLIAPNRTFHQLDQLLLRMIAIVVCQQIKQNRVHYEMAQSLHEEMRKKLAQDMHDGLAQQLFFLSAQLFQLKNALPDEAKESVAERLDQIEDRIKWCHGEVRHTITHLRVLRDSEPIAEAIEQLVRRLTAGTDLEVRFSSKGSVAGEALPVLDAIYRMVEEATANVIKHARARSLAVSVEVSSIQWKVKVRDDGIGFVPEEKSSEQNYGVIGMKERISQVGGTLYITANVDEGTELLAIIPRKGVEMYG</sequence>
<keyword evidence="5" id="KW-0902">Two-component regulatory system</keyword>
<evidence type="ECO:0000259" key="7">
    <source>
        <dbReference type="Pfam" id="PF02518"/>
    </source>
</evidence>
<dbReference type="EC" id="2.7.13.3" evidence="2"/>
<protein>
    <recommendedName>
        <fullName evidence="2">histidine kinase</fullName>
        <ecNumber evidence="2">2.7.13.3</ecNumber>
    </recommendedName>
</protein>
<feature type="transmembrane region" description="Helical" evidence="6">
    <location>
        <begin position="86"/>
        <end position="103"/>
    </location>
</feature>
<comment type="catalytic activity">
    <reaction evidence="1">
        <text>ATP + protein L-histidine = ADP + protein N-phospho-L-histidine.</text>
        <dbReference type="EC" id="2.7.13.3"/>
    </reaction>
</comment>
<dbReference type="PANTHER" id="PTHR24421">
    <property type="entry name" value="NITRATE/NITRITE SENSOR PROTEIN NARX-RELATED"/>
    <property type="match status" value="1"/>
</dbReference>
<evidence type="ECO:0000313" key="10">
    <source>
        <dbReference type="Proteomes" id="UP000017973"/>
    </source>
</evidence>
<dbReference type="GO" id="GO:0046983">
    <property type="term" value="F:protein dimerization activity"/>
    <property type="evidence" value="ECO:0007669"/>
    <property type="project" value="InterPro"/>
</dbReference>
<dbReference type="PATRIC" id="fig|1408254.3.peg.2770"/>
<dbReference type="HOGENOM" id="CLU_521484_0_0_9"/>
<keyword evidence="6" id="KW-0812">Transmembrane</keyword>
<accession>V6M7X6</accession>
<keyword evidence="6" id="KW-0472">Membrane</keyword>
<dbReference type="Pfam" id="PF02518">
    <property type="entry name" value="HATPase_c"/>
    <property type="match status" value="1"/>
</dbReference>
<feature type="transmembrane region" description="Helical" evidence="6">
    <location>
        <begin position="61"/>
        <end position="80"/>
    </location>
</feature>
<feature type="domain" description="Signal transduction histidine kinase subgroup 3 dimerisation and phosphoacceptor" evidence="8">
    <location>
        <begin position="314"/>
        <end position="377"/>
    </location>
</feature>
<keyword evidence="6" id="KW-1133">Transmembrane helix</keyword>
<evidence type="ECO:0000256" key="5">
    <source>
        <dbReference type="ARBA" id="ARBA00023012"/>
    </source>
</evidence>
<proteinExistence type="predicted"/>
<dbReference type="GO" id="GO:0016020">
    <property type="term" value="C:membrane"/>
    <property type="evidence" value="ECO:0007669"/>
    <property type="project" value="InterPro"/>
</dbReference>
<dbReference type="CDD" id="cd16917">
    <property type="entry name" value="HATPase_UhpB-NarQ-NarX-like"/>
    <property type="match status" value="1"/>
</dbReference>
<reference evidence="9 10" key="1">
    <citation type="journal article" date="2014" name="Genome Announc.">
        <title>Draft Genome Sequence of Brevibacillus panacihumi Strain W25, a Halotolerant Hydrocarbon-Degrading Bacterium.</title>
        <authorList>
            <person name="Wang X."/>
            <person name="Jin D."/>
            <person name="Zhou L."/>
            <person name="Wu L."/>
            <person name="An W."/>
            <person name="Chen Y."/>
            <person name="Zhao L."/>
        </authorList>
    </citation>
    <scope>NUCLEOTIDE SEQUENCE [LARGE SCALE GENOMIC DNA]</scope>
    <source>
        <strain evidence="9 10">W25</strain>
    </source>
</reference>
<dbReference type="SUPFAM" id="SSF55781">
    <property type="entry name" value="GAF domain-like"/>
    <property type="match status" value="1"/>
</dbReference>
<dbReference type="GO" id="GO:0000155">
    <property type="term" value="F:phosphorelay sensor kinase activity"/>
    <property type="evidence" value="ECO:0007669"/>
    <property type="project" value="InterPro"/>
</dbReference>
<keyword evidence="3" id="KW-0808">Transferase</keyword>
<dbReference type="InterPro" id="IPR003594">
    <property type="entry name" value="HATPase_dom"/>
</dbReference>
<dbReference type="Pfam" id="PF07730">
    <property type="entry name" value="HisKA_3"/>
    <property type="match status" value="1"/>
</dbReference>
<evidence type="ECO:0000256" key="3">
    <source>
        <dbReference type="ARBA" id="ARBA00022679"/>
    </source>
</evidence>
<dbReference type="Gene3D" id="3.30.565.10">
    <property type="entry name" value="Histidine kinase-like ATPase, C-terminal domain"/>
    <property type="match status" value="1"/>
</dbReference>
<evidence type="ECO:0000259" key="8">
    <source>
        <dbReference type="Pfam" id="PF07730"/>
    </source>
</evidence>
<evidence type="ECO:0000256" key="6">
    <source>
        <dbReference type="SAM" id="Phobius"/>
    </source>
</evidence>
<feature type="transmembrane region" description="Helical" evidence="6">
    <location>
        <begin position="38"/>
        <end position="56"/>
    </location>
</feature>
<feature type="transmembrane region" description="Helical" evidence="6">
    <location>
        <begin position="108"/>
        <end position="126"/>
    </location>
</feature>
<dbReference type="RefSeq" id="WP_023556723.1">
    <property type="nucleotide sequence ID" value="NZ_KI629782.1"/>
</dbReference>
<dbReference type="EMBL" id="AYJU01000016">
    <property type="protein sequence ID" value="EST54619.1"/>
    <property type="molecule type" value="Genomic_DNA"/>
</dbReference>
<keyword evidence="4" id="KW-0418">Kinase</keyword>
<dbReference type="Gene3D" id="1.20.5.1930">
    <property type="match status" value="1"/>
</dbReference>
<name>V6M7X6_9BACL</name>